<dbReference type="Pfam" id="PF09490">
    <property type="entry name" value="CbtA"/>
    <property type="match status" value="1"/>
</dbReference>
<sequence length="251" mass="25466">MNSASPRTLLVRGMLAGLLAGVAAFLVAYLLGESKVDAAIAIEEAAAGAGHDHGGEAPVSRALQATAGLGTGVVLYGVALGGIAALVHCFALGRIGRFGPRATAALVTAGLFVTVTLVPFFKYPANPPAVGDPDTAARRTALYLLMIVLSSLLAAGAVILGRRLAPKLGNWNASVTAGAAFVVLIGISYAALPGINEVPAGFPAALIWDFRLASLAIQTTLWTTFGLAFGFLAERALVPVPAPKEAVQPTS</sequence>
<feature type="transmembrane region" description="Helical" evidence="1">
    <location>
        <begin position="9"/>
        <end position="31"/>
    </location>
</feature>
<keyword evidence="1" id="KW-0812">Transmembrane</keyword>
<feature type="transmembrane region" description="Helical" evidence="1">
    <location>
        <begin position="173"/>
        <end position="192"/>
    </location>
</feature>
<feature type="transmembrane region" description="Helical" evidence="1">
    <location>
        <begin position="73"/>
        <end position="92"/>
    </location>
</feature>
<keyword evidence="1" id="KW-1133">Transmembrane helix</keyword>
<evidence type="ECO:0000256" key="1">
    <source>
        <dbReference type="SAM" id="Phobius"/>
    </source>
</evidence>
<dbReference type="EMBL" id="CP108036">
    <property type="protein sequence ID" value="WUN80357.1"/>
    <property type="molecule type" value="Genomic_DNA"/>
</dbReference>
<dbReference type="GeneID" id="95498081"/>
<dbReference type="Proteomes" id="UP001432312">
    <property type="component" value="Chromosome"/>
</dbReference>
<feature type="transmembrane region" description="Helical" evidence="1">
    <location>
        <begin position="141"/>
        <end position="161"/>
    </location>
</feature>
<name>A0ABZ1QDG1_9ACTN</name>
<keyword evidence="1" id="KW-0472">Membrane</keyword>
<feature type="transmembrane region" description="Helical" evidence="1">
    <location>
        <begin position="212"/>
        <end position="233"/>
    </location>
</feature>
<protein>
    <submittedName>
        <fullName evidence="2">CbtA family protein</fullName>
    </submittedName>
</protein>
<evidence type="ECO:0000313" key="2">
    <source>
        <dbReference type="EMBL" id="WUN80357.1"/>
    </source>
</evidence>
<gene>
    <name evidence="2" type="ORF">OHA91_18565</name>
</gene>
<keyword evidence="3" id="KW-1185">Reference proteome</keyword>
<evidence type="ECO:0000313" key="3">
    <source>
        <dbReference type="Proteomes" id="UP001432312"/>
    </source>
</evidence>
<dbReference type="InterPro" id="IPR012666">
    <property type="entry name" value="CbtA_put"/>
</dbReference>
<dbReference type="RefSeq" id="WP_328739642.1">
    <property type="nucleotide sequence ID" value="NZ_CP108036.1"/>
</dbReference>
<accession>A0ABZ1QDG1</accession>
<organism evidence="2 3">
    <name type="scientific">Streptomyces erythrochromogenes</name>
    <dbReference type="NCBI Taxonomy" id="285574"/>
    <lineage>
        <taxon>Bacteria</taxon>
        <taxon>Bacillati</taxon>
        <taxon>Actinomycetota</taxon>
        <taxon>Actinomycetes</taxon>
        <taxon>Kitasatosporales</taxon>
        <taxon>Streptomycetaceae</taxon>
        <taxon>Streptomyces</taxon>
    </lineage>
</organism>
<reference evidence="2" key="1">
    <citation type="submission" date="2022-10" db="EMBL/GenBank/DDBJ databases">
        <title>The complete genomes of actinobacterial strains from the NBC collection.</title>
        <authorList>
            <person name="Joergensen T.S."/>
            <person name="Alvarez Arevalo M."/>
            <person name="Sterndorff E.B."/>
            <person name="Faurdal D."/>
            <person name="Vuksanovic O."/>
            <person name="Mourched A.-S."/>
            <person name="Charusanti P."/>
            <person name="Shaw S."/>
            <person name="Blin K."/>
            <person name="Weber T."/>
        </authorList>
    </citation>
    <scope>NUCLEOTIDE SEQUENCE</scope>
    <source>
        <strain evidence="2">NBC_00303</strain>
    </source>
</reference>
<feature type="transmembrane region" description="Helical" evidence="1">
    <location>
        <begin position="104"/>
        <end position="121"/>
    </location>
</feature>
<proteinExistence type="predicted"/>